<dbReference type="SUPFAM" id="SSF55781">
    <property type="entry name" value="GAF domain-like"/>
    <property type="match status" value="1"/>
</dbReference>
<dbReference type="InterPro" id="IPR004358">
    <property type="entry name" value="Sig_transdc_His_kin-like_C"/>
</dbReference>
<dbReference type="SMART" id="SM00387">
    <property type="entry name" value="HATPase_c"/>
    <property type="match status" value="1"/>
</dbReference>
<dbReference type="SMART" id="SM00388">
    <property type="entry name" value="HisKA"/>
    <property type="match status" value="1"/>
</dbReference>
<feature type="transmembrane region" description="Helical" evidence="13">
    <location>
        <begin position="40"/>
        <end position="68"/>
    </location>
</feature>
<dbReference type="SUPFAM" id="SSF47384">
    <property type="entry name" value="Homodimeric domain of signal transducing histidine kinase"/>
    <property type="match status" value="1"/>
</dbReference>
<keyword evidence="10 13" id="KW-1133">Transmembrane helix</keyword>
<dbReference type="CDD" id="cd00082">
    <property type="entry name" value="HisKA"/>
    <property type="match status" value="1"/>
</dbReference>
<dbReference type="Gene3D" id="1.10.287.130">
    <property type="match status" value="1"/>
</dbReference>
<dbReference type="Gene3D" id="3.30.450.40">
    <property type="match status" value="2"/>
</dbReference>
<keyword evidence="7" id="KW-0547">Nucleotide-binding</keyword>
<dbReference type="SUPFAM" id="SSF55874">
    <property type="entry name" value="ATPase domain of HSP90 chaperone/DNA topoisomerase II/histidine kinase"/>
    <property type="match status" value="1"/>
</dbReference>
<feature type="domain" description="Histidine kinase" evidence="14">
    <location>
        <begin position="258"/>
        <end position="447"/>
    </location>
</feature>
<dbReference type="InterPro" id="IPR036097">
    <property type="entry name" value="HisK_dim/P_sf"/>
</dbReference>
<keyword evidence="4" id="KW-0597">Phosphoprotein</keyword>
<evidence type="ECO:0000256" key="3">
    <source>
        <dbReference type="ARBA" id="ARBA00012438"/>
    </source>
</evidence>
<evidence type="ECO:0000259" key="14">
    <source>
        <dbReference type="PROSITE" id="PS50109"/>
    </source>
</evidence>
<evidence type="ECO:0000256" key="8">
    <source>
        <dbReference type="ARBA" id="ARBA00022777"/>
    </source>
</evidence>
<dbReference type="AlphaFoldDB" id="A0A0P9HAG5"/>
<dbReference type="Pfam" id="PF02518">
    <property type="entry name" value="HATPase_c"/>
    <property type="match status" value="1"/>
</dbReference>
<evidence type="ECO:0000256" key="9">
    <source>
        <dbReference type="ARBA" id="ARBA00022840"/>
    </source>
</evidence>
<evidence type="ECO:0000313" key="16">
    <source>
        <dbReference type="Proteomes" id="UP000050509"/>
    </source>
</evidence>
<dbReference type="PANTHER" id="PTHR45569">
    <property type="entry name" value="SENSOR PROTEIN KDPD"/>
    <property type="match status" value="1"/>
</dbReference>
<evidence type="ECO:0000256" key="10">
    <source>
        <dbReference type="ARBA" id="ARBA00022989"/>
    </source>
</evidence>
<evidence type="ECO:0000256" key="6">
    <source>
        <dbReference type="ARBA" id="ARBA00022692"/>
    </source>
</evidence>
<dbReference type="InterPro" id="IPR003661">
    <property type="entry name" value="HisK_dim/P_dom"/>
</dbReference>
<comment type="catalytic activity">
    <reaction evidence="1">
        <text>ATP + protein L-histidine = ADP + protein N-phospho-L-histidine.</text>
        <dbReference type="EC" id="2.7.13.3"/>
    </reaction>
</comment>
<evidence type="ECO:0000256" key="13">
    <source>
        <dbReference type="SAM" id="Phobius"/>
    </source>
</evidence>
<dbReference type="GO" id="GO:0005524">
    <property type="term" value="F:ATP binding"/>
    <property type="evidence" value="ECO:0007669"/>
    <property type="project" value="UniProtKB-KW"/>
</dbReference>
<feature type="transmembrane region" description="Helical" evidence="13">
    <location>
        <begin position="12"/>
        <end position="33"/>
    </location>
</feature>
<keyword evidence="6 13" id="KW-0812">Transmembrane</keyword>
<dbReference type="InterPro" id="IPR005467">
    <property type="entry name" value="His_kinase_dom"/>
</dbReference>
<dbReference type="InterPro" id="IPR003594">
    <property type="entry name" value="HATPase_dom"/>
</dbReference>
<evidence type="ECO:0000256" key="4">
    <source>
        <dbReference type="ARBA" id="ARBA00022553"/>
    </source>
</evidence>
<gene>
    <name evidence="15" type="ORF">SE17_21710</name>
</gene>
<feature type="non-terminal residue" evidence="15">
    <location>
        <position position="447"/>
    </location>
</feature>
<evidence type="ECO:0000313" key="15">
    <source>
        <dbReference type="EMBL" id="KPV51350.1"/>
    </source>
</evidence>
<dbReference type="Gene3D" id="1.20.120.620">
    <property type="entry name" value="Backbone structure of the membrane domain of e. Coli histidine kinase receptor kdpd"/>
    <property type="match status" value="1"/>
</dbReference>
<comment type="subcellular location">
    <subcellularLocation>
        <location evidence="2">Membrane</location>
        <topology evidence="2">Multi-pass membrane protein</topology>
    </subcellularLocation>
</comment>
<keyword evidence="9" id="KW-0067">ATP-binding</keyword>
<dbReference type="EMBL" id="LJCR01000953">
    <property type="protein sequence ID" value="KPV51350.1"/>
    <property type="molecule type" value="Genomic_DNA"/>
</dbReference>
<dbReference type="Pfam" id="PF13493">
    <property type="entry name" value="DUF4118"/>
    <property type="match status" value="1"/>
</dbReference>
<reference evidence="15 16" key="1">
    <citation type="submission" date="2015-09" db="EMBL/GenBank/DDBJ databases">
        <title>Draft genome sequence of Kouleothrix aurantiaca JCM 19913.</title>
        <authorList>
            <person name="Hemp J."/>
        </authorList>
    </citation>
    <scope>NUCLEOTIDE SEQUENCE [LARGE SCALE GENOMIC DNA]</scope>
    <source>
        <strain evidence="15 16">COM-B</strain>
    </source>
</reference>
<dbReference type="EC" id="2.7.13.3" evidence="3"/>
<evidence type="ECO:0000256" key="1">
    <source>
        <dbReference type="ARBA" id="ARBA00000085"/>
    </source>
</evidence>
<evidence type="ECO:0000256" key="7">
    <source>
        <dbReference type="ARBA" id="ARBA00022741"/>
    </source>
</evidence>
<organism evidence="15 16">
    <name type="scientific">Kouleothrix aurantiaca</name>
    <dbReference type="NCBI Taxonomy" id="186479"/>
    <lineage>
        <taxon>Bacteria</taxon>
        <taxon>Bacillati</taxon>
        <taxon>Chloroflexota</taxon>
        <taxon>Chloroflexia</taxon>
        <taxon>Chloroflexales</taxon>
        <taxon>Roseiflexineae</taxon>
        <taxon>Roseiflexaceae</taxon>
        <taxon>Kouleothrix</taxon>
    </lineage>
</organism>
<keyword evidence="16" id="KW-1185">Reference proteome</keyword>
<dbReference type="InterPro" id="IPR052023">
    <property type="entry name" value="Histidine_kinase_KdpD"/>
</dbReference>
<proteinExistence type="predicted"/>
<accession>A0A0P9HAG5</accession>
<keyword evidence="8" id="KW-0418">Kinase</keyword>
<dbReference type="Gene3D" id="3.30.565.10">
    <property type="entry name" value="Histidine kinase-like ATPase, C-terminal domain"/>
    <property type="match status" value="1"/>
</dbReference>
<dbReference type="InterPro" id="IPR038318">
    <property type="entry name" value="KdpD_sf"/>
</dbReference>
<comment type="caution">
    <text evidence="15">The sequence shown here is derived from an EMBL/GenBank/DDBJ whole genome shotgun (WGS) entry which is preliminary data.</text>
</comment>
<dbReference type="GO" id="GO:0000155">
    <property type="term" value="F:phosphorelay sensor kinase activity"/>
    <property type="evidence" value="ECO:0007669"/>
    <property type="project" value="InterPro"/>
</dbReference>
<evidence type="ECO:0000256" key="5">
    <source>
        <dbReference type="ARBA" id="ARBA00022679"/>
    </source>
</evidence>
<dbReference type="CDD" id="cd00075">
    <property type="entry name" value="HATPase"/>
    <property type="match status" value="1"/>
</dbReference>
<protein>
    <recommendedName>
        <fullName evidence="3">histidine kinase</fullName>
        <ecNumber evidence="3">2.7.13.3</ecNumber>
    </recommendedName>
</protein>
<evidence type="ECO:0000256" key="2">
    <source>
        <dbReference type="ARBA" id="ARBA00004141"/>
    </source>
</evidence>
<keyword evidence="12 13" id="KW-0472">Membrane</keyword>
<dbReference type="InterPro" id="IPR025201">
    <property type="entry name" value="KdpD_TM"/>
</dbReference>
<dbReference type="InterPro" id="IPR036890">
    <property type="entry name" value="HATPase_C_sf"/>
</dbReference>
<keyword evidence="5" id="KW-0808">Transferase</keyword>
<evidence type="ECO:0000256" key="12">
    <source>
        <dbReference type="ARBA" id="ARBA00023136"/>
    </source>
</evidence>
<dbReference type="GO" id="GO:0005886">
    <property type="term" value="C:plasma membrane"/>
    <property type="evidence" value="ECO:0007669"/>
    <property type="project" value="TreeGrafter"/>
</dbReference>
<sequence length="447" mass="48158">MNATRHWSAQRRYALSVGGVALITLALTQLPALHETNIALLYLLVVFVSATTVGLVPAILASLLAFLAFNFFFVPPLHTLAVANPEDIVRLLTFLLVGVVTSTLASRARAEANAAERTAADLSALYGLSQALSAEVTLDRALPLLAQTTLQLVNVPMCSVLIYDEKGLLSERAVAGALPPTPAHSIDTFLRVGPRVLGVLRVAQRSVHDELSEDERARLETIAAQLVLVLERAQLAEEAARMRAQAEAERVKGALLSSVSHDLRTPLSVIKGAVTNLLDEGVVWDADTRRDLLHAVDDETDRLNRLVGNLLEMSRIESGAVHPARDWHDLGEQIGAVAAHLRPRLGARPLIVDVPADLPLVYVSYTEIDQVLTNLLENALKYTPADTPIEIAAAVAGDAVRVVVRDHGPGIPRGLEKRIFEKFVRATPPERHADGTGLGLAICKGIV</sequence>
<dbReference type="Pfam" id="PF00512">
    <property type="entry name" value="HisKA"/>
    <property type="match status" value="1"/>
</dbReference>
<name>A0A0P9HAG5_9CHLR</name>
<dbReference type="Proteomes" id="UP000050509">
    <property type="component" value="Unassembled WGS sequence"/>
</dbReference>
<dbReference type="PROSITE" id="PS50109">
    <property type="entry name" value="HIS_KIN"/>
    <property type="match status" value="1"/>
</dbReference>
<dbReference type="PRINTS" id="PR00344">
    <property type="entry name" value="BCTRLSENSOR"/>
</dbReference>
<dbReference type="InterPro" id="IPR029016">
    <property type="entry name" value="GAF-like_dom_sf"/>
</dbReference>
<keyword evidence="11" id="KW-0902">Two-component regulatory system</keyword>
<evidence type="ECO:0000256" key="11">
    <source>
        <dbReference type="ARBA" id="ARBA00023012"/>
    </source>
</evidence>
<dbReference type="PANTHER" id="PTHR45569:SF1">
    <property type="entry name" value="SENSOR PROTEIN KDPD"/>
    <property type="match status" value="1"/>
</dbReference>